<dbReference type="KEGG" id="pgis:I6I06_23470"/>
<evidence type="ECO:0000313" key="2">
    <source>
        <dbReference type="Proteomes" id="UP000595610"/>
    </source>
</evidence>
<sequence>MLPFLSFHALAAQRGDGLRPELLALFERYARSETGLAAIIEPVETESLSQVGGAVSNGPVKE</sequence>
<proteinExistence type="predicted"/>
<evidence type="ECO:0000313" key="1">
    <source>
        <dbReference type="EMBL" id="QQC65773.1"/>
    </source>
</evidence>
<keyword evidence="2" id="KW-1185">Reference proteome</keyword>
<accession>A0A7T4N5X1</accession>
<dbReference type="EMBL" id="CP066076">
    <property type="protein sequence ID" value="QQC65773.1"/>
    <property type="molecule type" value="Genomic_DNA"/>
</dbReference>
<reference evidence="1 2" key="1">
    <citation type="submission" date="2020-12" db="EMBL/GenBank/DDBJ databases">
        <title>FDA dAtabase for Regulatory Grade micrObial Sequences (FDA-ARGOS): Supporting development and validation of Infectious Disease Dx tests.</title>
        <authorList>
            <person name="Nelson B."/>
            <person name="Plummer A."/>
            <person name="Tallon L."/>
            <person name="Sadzewicz L."/>
            <person name="Zhao X."/>
            <person name="Boylan J."/>
            <person name="Ott S."/>
            <person name="Bowen H."/>
            <person name="Vavikolanu K."/>
            <person name="Mehta A."/>
            <person name="Aluvathingal J."/>
            <person name="Nadendla S."/>
            <person name="Myers T."/>
            <person name="Yan Y."/>
            <person name="Sichtig H."/>
        </authorList>
    </citation>
    <scope>NUCLEOTIDE SEQUENCE [LARGE SCALE GENOMIC DNA]</scope>
    <source>
        <strain evidence="1 2">FDAARGOS_1049</strain>
    </source>
</reference>
<protein>
    <submittedName>
        <fullName evidence="1">Uncharacterized protein</fullName>
    </submittedName>
</protein>
<name>A0A7T4N5X1_9BURK</name>
<gene>
    <name evidence="1" type="ORF">I6I06_23470</name>
</gene>
<dbReference type="RefSeq" id="WP_084585338.1">
    <property type="nucleotide sequence ID" value="NZ_CP066076.1"/>
</dbReference>
<organism evidence="1 2">
    <name type="scientific">Paraburkholderia ginsengisoli</name>
    <dbReference type="NCBI Taxonomy" id="311231"/>
    <lineage>
        <taxon>Bacteria</taxon>
        <taxon>Pseudomonadati</taxon>
        <taxon>Pseudomonadota</taxon>
        <taxon>Betaproteobacteria</taxon>
        <taxon>Burkholderiales</taxon>
        <taxon>Burkholderiaceae</taxon>
        <taxon>Paraburkholderia</taxon>
    </lineage>
</organism>
<dbReference type="Proteomes" id="UP000595610">
    <property type="component" value="Chromosome 2"/>
</dbReference>
<dbReference type="AlphaFoldDB" id="A0A7T4N5X1"/>